<dbReference type="Pfam" id="PF04199">
    <property type="entry name" value="Cyclase"/>
    <property type="match status" value="1"/>
</dbReference>
<sequence>MQRTVCSLIAAAGLAAGLSSGALAEDWYPSKWGADDEIGAANALSPEKVLEAAKLITAGKTYRMGVIVGRDTPAFPPRSLSVTITMPNQFGGATFGENGMSYVDDIFTGWLGIGTQIDSLAHLGIDGTFYNGRKAKDFVATTGVKKMGIEKIPPIVTRGVLLDMAKYKGKDRLEEGEVITVDDLKGAIEAQSVTPGEGDVIVLHTGWLSMLEEDPERFGSGEPGINSQGAEYLAGLGVVAVGADTWGVEAVPFDENGAVWGGHQVLLAKNGVYILETLDTRELVADGVKEFMFTLGQPLYRGAVQAIVNPVAIR</sequence>
<dbReference type="GO" id="GO:0019441">
    <property type="term" value="P:L-tryptophan catabolic process to kynurenine"/>
    <property type="evidence" value="ECO:0007669"/>
    <property type="project" value="InterPro"/>
</dbReference>
<dbReference type="PANTHER" id="PTHR34861:SF10">
    <property type="entry name" value="CYCLASE"/>
    <property type="match status" value="1"/>
</dbReference>
<accession>A0A7S8C5E0</accession>
<evidence type="ECO:0000313" key="2">
    <source>
        <dbReference type="EMBL" id="QPC43704.1"/>
    </source>
</evidence>
<dbReference type="GO" id="GO:0004061">
    <property type="term" value="F:arylformamidase activity"/>
    <property type="evidence" value="ECO:0007669"/>
    <property type="project" value="InterPro"/>
</dbReference>
<dbReference type="SUPFAM" id="SSF102198">
    <property type="entry name" value="Putative cyclase"/>
    <property type="match status" value="1"/>
</dbReference>
<feature type="signal peptide" evidence="1">
    <location>
        <begin position="1"/>
        <end position="24"/>
    </location>
</feature>
<dbReference type="AlphaFoldDB" id="A0A7S8C5E0"/>
<dbReference type="EMBL" id="CP058214">
    <property type="protein sequence ID" value="QPC43704.1"/>
    <property type="molecule type" value="Genomic_DNA"/>
</dbReference>
<organism evidence="2 3">
    <name type="scientific">Kaustia mangrovi</name>
    <dbReference type="NCBI Taxonomy" id="2593653"/>
    <lineage>
        <taxon>Bacteria</taxon>
        <taxon>Pseudomonadati</taxon>
        <taxon>Pseudomonadota</taxon>
        <taxon>Alphaproteobacteria</taxon>
        <taxon>Hyphomicrobiales</taxon>
        <taxon>Parvibaculaceae</taxon>
        <taxon>Kaustia</taxon>
    </lineage>
</organism>
<feature type="chain" id="PRO_5032550410" evidence="1">
    <location>
        <begin position="25"/>
        <end position="314"/>
    </location>
</feature>
<gene>
    <name evidence="2" type="ORF">HW532_14000</name>
</gene>
<dbReference type="InterPro" id="IPR007325">
    <property type="entry name" value="KFase/CYL"/>
</dbReference>
<dbReference type="InterPro" id="IPR037175">
    <property type="entry name" value="KFase_sf"/>
</dbReference>
<dbReference type="Gene3D" id="3.50.30.50">
    <property type="entry name" value="Putative cyclase"/>
    <property type="match status" value="1"/>
</dbReference>
<evidence type="ECO:0000313" key="3">
    <source>
        <dbReference type="Proteomes" id="UP000593594"/>
    </source>
</evidence>
<evidence type="ECO:0000256" key="1">
    <source>
        <dbReference type="SAM" id="SignalP"/>
    </source>
</evidence>
<dbReference type="RefSeq" id="WP_213161066.1">
    <property type="nucleotide sequence ID" value="NZ_CP058214.1"/>
</dbReference>
<reference evidence="2 3" key="1">
    <citation type="submission" date="2020-06" db="EMBL/GenBank/DDBJ databases">
        <title>Genome sequence of 2 isolates from Red Sea Mangroves.</title>
        <authorList>
            <person name="Sefrji F."/>
            <person name="Michoud G."/>
            <person name="Merlino G."/>
            <person name="Daffonchio D."/>
        </authorList>
    </citation>
    <scope>NUCLEOTIDE SEQUENCE [LARGE SCALE GENOMIC DNA]</scope>
    <source>
        <strain evidence="2 3">R1DC25</strain>
    </source>
</reference>
<protein>
    <submittedName>
        <fullName evidence="2">Cyclase family protein</fullName>
    </submittedName>
</protein>
<dbReference type="KEGG" id="kmn:HW532_14000"/>
<keyword evidence="1" id="KW-0732">Signal</keyword>
<dbReference type="PANTHER" id="PTHR34861">
    <property type="match status" value="1"/>
</dbReference>
<keyword evidence="3" id="KW-1185">Reference proteome</keyword>
<dbReference type="Proteomes" id="UP000593594">
    <property type="component" value="Chromosome"/>
</dbReference>
<proteinExistence type="predicted"/>
<name>A0A7S8C5E0_9HYPH</name>